<dbReference type="Gene3D" id="3.40.50.10140">
    <property type="entry name" value="Toll/interleukin-1 receptor homology (TIR) domain"/>
    <property type="match status" value="1"/>
</dbReference>
<gene>
    <name evidence="4" type="ORF">TAV2_LOCUS7954</name>
</gene>
<evidence type="ECO:0000256" key="2">
    <source>
        <dbReference type="SAM" id="MobiDB-lite"/>
    </source>
</evidence>
<evidence type="ECO:0000313" key="5">
    <source>
        <dbReference type="Proteomes" id="UP000836841"/>
    </source>
</evidence>
<dbReference type="PANTHER" id="PTHR32009">
    <property type="entry name" value="TMV RESISTANCE PROTEIN N-LIKE"/>
    <property type="match status" value="1"/>
</dbReference>
<keyword evidence="1" id="KW-0520">NAD</keyword>
<accession>A0AAU9RMH6</accession>
<proteinExistence type="predicted"/>
<dbReference type="FunFam" id="3.40.50.10140:FF:000007">
    <property type="entry name" value="Disease resistance protein (TIR-NBS-LRR class)"/>
    <property type="match status" value="1"/>
</dbReference>
<reference evidence="4 5" key="1">
    <citation type="submission" date="2022-03" db="EMBL/GenBank/DDBJ databases">
        <authorList>
            <person name="Nunn A."/>
            <person name="Chopra R."/>
            <person name="Nunn A."/>
            <person name="Contreras Garrido A."/>
        </authorList>
    </citation>
    <scope>NUCLEOTIDE SEQUENCE [LARGE SCALE GENOMIC DNA]</scope>
</reference>
<evidence type="ECO:0000313" key="4">
    <source>
        <dbReference type="EMBL" id="CAH2046356.1"/>
    </source>
</evidence>
<dbReference type="AlphaFoldDB" id="A0AAU9RMH6"/>
<dbReference type="EMBL" id="OU466858">
    <property type="protein sequence ID" value="CAH2046356.1"/>
    <property type="molecule type" value="Genomic_DNA"/>
</dbReference>
<dbReference type="PROSITE" id="PS50104">
    <property type="entry name" value="TIR"/>
    <property type="match status" value="1"/>
</dbReference>
<dbReference type="GO" id="GO:0007165">
    <property type="term" value="P:signal transduction"/>
    <property type="evidence" value="ECO:0007669"/>
    <property type="project" value="InterPro"/>
</dbReference>
<dbReference type="SUPFAM" id="SSF52200">
    <property type="entry name" value="Toll/Interleukin receptor TIR domain"/>
    <property type="match status" value="1"/>
</dbReference>
<feature type="domain" description="TIR" evidence="3">
    <location>
        <begin position="9"/>
        <end position="177"/>
    </location>
</feature>
<organism evidence="4 5">
    <name type="scientific">Thlaspi arvense</name>
    <name type="common">Field penny-cress</name>
    <dbReference type="NCBI Taxonomy" id="13288"/>
    <lineage>
        <taxon>Eukaryota</taxon>
        <taxon>Viridiplantae</taxon>
        <taxon>Streptophyta</taxon>
        <taxon>Embryophyta</taxon>
        <taxon>Tracheophyta</taxon>
        <taxon>Spermatophyta</taxon>
        <taxon>Magnoliopsida</taxon>
        <taxon>eudicotyledons</taxon>
        <taxon>Gunneridae</taxon>
        <taxon>Pentapetalae</taxon>
        <taxon>rosids</taxon>
        <taxon>malvids</taxon>
        <taxon>Brassicales</taxon>
        <taxon>Brassicaceae</taxon>
        <taxon>Thlaspideae</taxon>
        <taxon>Thlaspi</taxon>
    </lineage>
</organism>
<evidence type="ECO:0000256" key="1">
    <source>
        <dbReference type="ARBA" id="ARBA00023027"/>
    </source>
</evidence>
<sequence length="336" mass="37460">MDRRVSPPPQHQVFINFRGDELRKNFISHLVEALQRSKINFFTDKQEQKGEDLSNLFKRIEESKIALAVFSKRYTESRWCLDELVKIKQRVDLGQLKVLPIFYNVTTDHVKLLNGEFGSNFEIHQSRLEQPKIDEWKEALACISWKIGFPFIDNNGFSSSTESEFIDSIVKKVLELLQAIPSVQTPNSLVNKLAERGEASSKTTKSSKKAFKAQKGNLTSPPNAATVGFTGSNSLAPQAFDSGTYITIHSAQAPTPANALRLSVPPAQDPYNPGIQLGHGSGFTGTRHSYDGYPIRYGNHESAGRVESSSMTNNSKKPLKPSKRNLEFTGTNGWIS</sequence>
<dbReference type="InterPro" id="IPR035897">
    <property type="entry name" value="Toll_tir_struct_dom_sf"/>
</dbReference>
<dbReference type="Pfam" id="PF01582">
    <property type="entry name" value="TIR"/>
    <property type="match status" value="1"/>
</dbReference>
<dbReference type="Proteomes" id="UP000836841">
    <property type="component" value="Chromosome 2"/>
</dbReference>
<protein>
    <recommendedName>
        <fullName evidence="3">TIR domain-containing protein</fullName>
    </recommendedName>
</protein>
<dbReference type="SMART" id="SM00255">
    <property type="entry name" value="TIR"/>
    <property type="match status" value="1"/>
</dbReference>
<evidence type="ECO:0000259" key="3">
    <source>
        <dbReference type="PROSITE" id="PS50104"/>
    </source>
</evidence>
<dbReference type="PANTHER" id="PTHR32009:SF158">
    <property type="entry name" value="TIR DOMAIN-CONTAINING PROTEIN"/>
    <property type="match status" value="1"/>
</dbReference>
<feature type="compositionally biased region" description="Polar residues" evidence="2">
    <location>
        <begin position="307"/>
        <end position="316"/>
    </location>
</feature>
<feature type="region of interest" description="Disordered" evidence="2">
    <location>
        <begin position="196"/>
        <end position="225"/>
    </location>
</feature>
<name>A0AAU9RMH6_THLAR</name>
<keyword evidence="5" id="KW-1185">Reference proteome</keyword>
<dbReference type="InterPro" id="IPR000157">
    <property type="entry name" value="TIR_dom"/>
</dbReference>
<feature type="region of interest" description="Disordered" evidence="2">
    <location>
        <begin position="302"/>
        <end position="336"/>
    </location>
</feature>
<feature type="compositionally biased region" description="Polar residues" evidence="2">
    <location>
        <begin position="216"/>
        <end position="225"/>
    </location>
</feature>